<dbReference type="Proteomes" id="UP000732298">
    <property type="component" value="Unassembled WGS sequence"/>
</dbReference>
<name>A0A8T3YPB2_9ARCH</name>
<comment type="caution">
    <text evidence="1">The sequence shown here is derived from an EMBL/GenBank/DDBJ whole genome shotgun (WGS) entry which is preliminary data.</text>
</comment>
<accession>A0A8T3YPB2</accession>
<proteinExistence type="predicted"/>
<gene>
    <name evidence="1" type="ORF">HY544_05065</name>
</gene>
<organism evidence="1 2">
    <name type="scientific">Candidatus Iainarchaeum sp</name>
    <dbReference type="NCBI Taxonomy" id="3101447"/>
    <lineage>
        <taxon>Archaea</taxon>
        <taxon>Candidatus Iainarchaeota</taxon>
        <taxon>Candidatus Iainarchaeia</taxon>
        <taxon>Candidatus Iainarchaeales</taxon>
        <taxon>Candidatus Iainarchaeaceae</taxon>
        <taxon>Candidatus Iainarchaeum</taxon>
    </lineage>
</organism>
<reference evidence="1" key="1">
    <citation type="submission" date="2020-07" db="EMBL/GenBank/DDBJ databases">
        <title>Huge and variable diversity of episymbiotic CPR bacteria and DPANN archaea in groundwater ecosystems.</title>
        <authorList>
            <person name="He C.Y."/>
            <person name="Keren R."/>
            <person name="Whittaker M."/>
            <person name="Farag I.F."/>
            <person name="Doudna J."/>
            <person name="Cate J.H.D."/>
            <person name="Banfield J.F."/>
        </authorList>
    </citation>
    <scope>NUCLEOTIDE SEQUENCE</scope>
    <source>
        <strain evidence="1">NC_groundwater_1296_Ag_S-0.2um_52_80</strain>
    </source>
</reference>
<sequence>MARQLRPDWFHGKARAIIHGQGPAAAANRQRIGAAEKEEHRVARQLSGLAFTEVFHNFLPQVKGWRRDEVRLLRGQLKSIFVGSNVPAAYSMLHSRHLNGEAFIRLLSKEREKLVSFWRERGKTITEEDMSLISVDYLGFMQRAHNFIESAKHDK</sequence>
<evidence type="ECO:0000313" key="2">
    <source>
        <dbReference type="Proteomes" id="UP000732298"/>
    </source>
</evidence>
<evidence type="ECO:0000313" key="1">
    <source>
        <dbReference type="EMBL" id="MBI4210848.1"/>
    </source>
</evidence>
<dbReference type="EMBL" id="JACQPB010000044">
    <property type="protein sequence ID" value="MBI4210848.1"/>
    <property type="molecule type" value="Genomic_DNA"/>
</dbReference>
<protein>
    <submittedName>
        <fullName evidence="1">Uncharacterized protein</fullName>
    </submittedName>
</protein>
<dbReference type="AlphaFoldDB" id="A0A8T3YPB2"/>